<dbReference type="PANTHER" id="PTHR23523">
    <property type="match status" value="1"/>
</dbReference>
<reference evidence="2 3" key="1">
    <citation type="journal article" date="2018" name="J. Biol. Chem.">
        <title>Discovery of the actinoplanic acid pathway in Streptomyces rapamycinicus reveals a genetically conserved synergism with rapamycin.</title>
        <authorList>
            <person name="Mrak P."/>
            <person name="Krastel P."/>
            <person name="Pivk Lukancic P."/>
            <person name="Tao J."/>
            <person name="Pistorius D."/>
            <person name="Moore C.M."/>
        </authorList>
    </citation>
    <scope>NUCLEOTIDE SEQUENCE [LARGE SCALE GENOMIC DNA]</scope>
    <source>
        <strain evidence="2 3">NRRL 5491</strain>
    </source>
</reference>
<dbReference type="RefSeq" id="WP_121826631.1">
    <property type="nucleotide sequence ID" value="NZ_CP085193.1"/>
</dbReference>
<dbReference type="Proteomes" id="UP000281594">
    <property type="component" value="Unassembled WGS sequence"/>
</dbReference>
<feature type="transmembrane region" description="Helical" evidence="1">
    <location>
        <begin position="84"/>
        <end position="106"/>
    </location>
</feature>
<keyword evidence="1" id="KW-0812">Transmembrane</keyword>
<keyword evidence="1" id="KW-0472">Membrane</keyword>
<name>A0A3L8R141_STRRN</name>
<comment type="caution">
    <text evidence="2">The sequence shown here is derived from an EMBL/GenBank/DDBJ whole genome shotgun (WGS) entry which is preliminary data.</text>
</comment>
<evidence type="ECO:0000313" key="3">
    <source>
        <dbReference type="Proteomes" id="UP000281594"/>
    </source>
</evidence>
<organism evidence="2 3">
    <name type="scientific">Streptomyces rapamycinicus (strain ATCC 29253 / DSM 41530 / NRRL 5491 / AYB-994)</name>
    <name type="common">Streptomyces hygroscopicus (strain ATCC 29253)</name>
    <dbReference type="NCBI Taxonomy" id="1343740"/>
    <lineage>
        <taxon>Bacteria</taxon>
        <taxon>Bacillati</taxon>
        <taxon>Actinomycetota</taxon>
        <taxon>Actinomycetes</taxon>
        <taxon>Kitasatosporales</taxon>
        <taxon>Streptomycetaceae</taxon>
        <taxon>Streptomyces</taxon>
        <taxon>Streptomyces violaceusniger group</taxon>
    </lineage>
</organism>
<feature type="transmembrane region" description="Helical" evidence="1">
    <location>
        <begin position="112"/>
        <end position="130"/>
    </location>
</feature>
<proteinExistence type="predicted"/>
<dbReference type="SUPFAM" id="SSF103473">
    <property type="entry name" value="MFS general substrate transporter"/>
    <property type="match status" value="1"/>
</dbReference>
<gene>
    <name evidence="2" type="ORF">D3C57_150735</name>
</gene>
<dbReference type="EMBL" id="QYCY01000004">
    <property type="protein sequence ID" value="RLV72992.1"/>
    <property type="molecule type" value="Genomic_DNA"/>
</dbReference>
<evidence type="ECO:0000313" key="2">
    <source>
        <dbReference type="EMBL" id="RLV72992.1"/>
    </source>
</evidence>
<sequence>MTATTSRVRPVRYPLWAGRTTALFAIAVSALNLRSAVTSLSPLLDGIGDDFGFGAGTVGVFGMLPPACFALFGAHTPAMIRRVGLEHTAVVAMLVTATGVALRGLAGNTGSLLLLSIVALAGMGIAGVVIPRWCGSTSPTALL</sequence>
<keyword evidence="1" id="KW-1133">Transmembrane helix</keyword>
<evidence type="ECO:0000256" key="1">
    <source>
        <dbReference type="SAM" id="Phobius"/>
    </source>
</evidence>
<dbReference type="AlphaFoldDB" id="A0A3L8R141"/>
<dbReference type="InterPro" id="IPR036259">
    <property type="entry name" value="MFS_trans_sf"/>
</dbReference>
<feature type="transmembrane region" description="Helical" evidence="1">
    <location>
        <begin position="51"/>
        <end position="72"/>
    </location>
</feature>
<accession>A0A3L8R141</accession>
<dbReference type="PANTHER" id="PTHR23523:SF2">
    <property type="entry name" value="2-NITROIMIDAZOLE TRANSPORTER"/>
    <property type="match status" value="1"/>
</dbReference>
<protein>
    <submittedName>
        <fullName evidence="2">MFS transporter</fullName>
    </submittedName>
</protein>
<dbReference type="InterPro" id="IPR052524">
    <property type="entry name" value="MFS_Cyanate_Porter"/>
</dbReference>